<reference evidence="6" key="1">
    <citation type="submission" date="2016-11" db="UniProtKB">
        <authorList>
            <consortium name="WormBaseParasite"/>
        </authorList>
    </citation>
    <scope>IDENTIFICATION</scope>
</reference>
<keyword evidence="1" id="KW-1133">Transmembrane helix</keyword>
<name>A0A1I7RNN0_BURXY</name>
<dbReference type="SUPFAM" id="SSF81321">
    <property type="entry name" value="Family A G protein-coupled receptor-like"/>
    <property type="match status" value="1"/>
</dbReference>
<dbReference type="Proteomes" id="UP000659654">
    <property type="component" value="Unassembled WGS sequence"/>
</dbReference>
<evidence type="ECO:0000313" key="5">
    <source>
        <dbReference type="Proteomes" id="UP000659654"/>
    </source>
</evidence>
<dbReference type="AlphaFoldDB" id="A0A1I7RNN0"/>
<protein>
    <submittedName>
        <fullName evidence="2">(pine wood nematode) hypothetical protein</fullName>
    </submittedName>
</protein>
<dbReference type="EMBL" id="CAJFCV020000005">
    <property type="protein sequence ID" value="CAG9124171.1"/>
    <property type="molecule type" value="Genomic_DNA"/>
</dbReference>
<feature type="transmembrane region" description="Helical" evidence="1">
    <location>
        <begin position="319"/>
        <end position="340"/>
    </location>
</feature>
<evidence type="ECO:0000313" key="2">
    <source>
        <dbReference type="EMBL" id="CAD5232153.1"/>
    </source>
</evidence>
<dbReference type="InterPro" id="IPR019421">
    <property type="entry name" value="7TM_GPCR_serpentine_rcpt_Srd"/>
</dbReference>
<dbReference type="PANTHER" id="PTHR46178:SF9">
    <property type="entry name" value="SEVEN TM RECEPTOR"/>
    <property type="match status" value="1"/>
</dbReference>
<feature type="transmembrane region" description="Helical" evidence="1">
    <location>
        <begin position="236"/>
        <end position="262"/>
    </location>
</feature>
<feature type="transmembrane region" description="Helical" evidence="1">
    <location>
        <begin position="6"/>
        <end position="28"/>
    </location>
</feature>
<dbReference type="WBParaSite" id="BXY_0231700.1">
    <property type="protein sequence ID" value="BXY_0231700.1"/>
    <property type="gene ID" value="BXY_0231700"/>
</dbReference>
<organism evidence="4 6">
    <name type="scientific">Bursaphelenchus xylophilus</name>
    <name type="common">Pinewood nematode worm</name>
    <name type="synonym">Aphelenchoides xylophilus</name>
    <dbReference type="NCBI Taxonomy" id="6326"/>
    <lineage>
        <taxon>Eukaryota</taxon>
        <taxon>Metazoa</taxon>
        <taxon>Ecdysozoa</taxon>
        <taxon>Nematoda</taxon>
        <taxon>Chromadorea</taxon>
        <taxon>Rhabditida</taxon>
        <taxon>Tylenchina</taxon>
        <taxon>Tylenchomorpha</taxon>
        <taxon>Aphelenchoidea</taxon>
        <taxon>Aphelenchoididae</taxon>
        <taxon>Bursaphelenchus</taxon>
    </lineage>
</organism>
<dbReference type="EMBL" id="CAJFDI010000005">
    <property type="protein sequence ID" value="CAD5232153.1"/>
    <property type="molecule type" value="Genomic_DNA"/>
</dbReference>
<dbReference type="eggNOG" id="ENOG502SRES">
    <property type="taxonomic scope" value="Eukaryota"/>
</dbReference>
<dbReference type="Proteomes" id="UP000095284">
    <property type="component" value="Unplaced"/>
</dbReference>
<dbReference type="Pfam" id="PF10326">
    <property type="entry name" value="7TM_GPCR_Str"/>
    <property type="match status" value="1"/>
</dbReference>
<feature type="transmembrane region" description="Helical" evidence="1">
    <location>
        <begin position="283"/>
        <end position="307"/>
    </location>
</feature>
<gene>
    <name evidence="2" type="ORF">BXYJ_LOCUS12244</name>
</gene>
<dbReference type="Pfam" id="PF10317">
    <property type="entry name" value="7TM_GPCR_Srd"/>
    <property type="match status" value="1"/>
</dbReference>
<keyword evidence="5" id="KW-1185">Reference proteome</keyword>
<feature type="transmembrane region" description="Helical" evidence="1">
    <location>
        <begin position="87"/>
        <end position="112"/>
    </location>
</feature>
<dbReference type="PANTHER" id="PTHR46178">
    <property type="entry name" value="SEVEN TM RECEPTOR"/>
    <property type="match status" value="1"/>
</dbReference>
<dbReference type="Gene3D" id="1.20.1070.10">
    <property type="entry name" value="Rhodopsin 7-helix transmembrane proteins"/>
    <property type="match status" value="1"/>
</dbReference>
<dbReference type="Proteomes" id="UP000582659">
    <property type="component" value="Unassembled WGS sequence"/>
</dbReference>
<dbReference type="InterPro" id="IPR019428">
    <property type="entry name" value="7TM_GPCR_serpentine_rcpt_Str"/>
</dbReference>
<accession>A0A1I7RNN0</accession>
<evidence type="ECO:0000313" key="3">
    <source>
        <dbReference type="EMBL" id="CAG9124171.1"/>
    </source>
</evidence>
<evidence type="ECO:0000256" key="1">
    <source>
        <dbReference type="SAM" id="Phobius"/>
    </source>
</evidence>
<evidence type="ECO:0000313" key="4">
    <source>
        <dbReference type="Proteomes" id="UP000095284"/>
    </source>
</evidence>
<dbReference type="OrthoDB" id="5843445at2759"/>
<evidence type="ECO:0000313" key="6">
    <source>
        <dbReference type="WBParaSite" id="BXY_0231700.1"/>
    </source>
</evidence>
<sequence length="400" mass="44775">MILNTSFGLYCAIVSIISILLNLLFLLVTKLKRVEGFQEVLVFMRNIAVGYILMSLCLVAIAPQQVVVNASIIFIPHGLLAQADSVLMHGLASLGCGIYLYTVFSFMVMFLYRYNVTCKTSMMSSVFSRRNITTFLLTAGIFCVIQSVLFYYSAVDATYLSEKLNRTRDIDSILAKDQNLQRQLQNQADIQQQQQLIQAQTGEVARPQTLNGMEASSVPQKTVGIFGIDYSRNPMVFLSAGIFAVTNVISSVIILVASLVVACKLRGRQEAMSEQSHSEHQKLTNVLILDAYIPVLMALCPAVNFVFCIFQQDYVRFQEFFGILVLAPIPALFPLMNVFLVPELRNTAFQVVILTYWRNKRAAVDKERKENSNQAQEQLNEAQVSALKNMTDRAGVKPTQ</sequence>
<feature type="transmembrane region" description="Helical" evidence="1">
    <location>
        <begin position="49"/>
        <end position="75"/>
    </location>
</feature>
<feature type="transmembrane region" description="Helical" evidence="1">
    <location>
        <begin position="132"/>
        <end position="154"/>
    </location>
</feature>
<proteinExistence type="predicted"/>
<keyword evidence="1" id="KW-0812">Transmembrane</keyword>
<keyword evidence="1" id="KW-0472">Membrane</keyword>
<reference evidence="3" key="2">
    <citation type="submission" date="2020-08" db="EMBL/GenBank/DDBJ databases">
        <authorList>
            <person name="Kikuchi T."/>
        </authorList>
    </citation>
    <scope>NUCLEOTIDE SEQUENCE</scope>
    <source>
        <strain evidence="2">Ka4C1</strain>
    </source>
</reference>